<gene>
    <name evidence="1" type="ORF">E3N88_44573</name>
</gene>
<evidence type="ECO:0000313" key="2">
    <source>
        <dbReference type="Proteomes" id="UP000326396"/>
    </source>
</evidence>
<protein>
    <submittedName>
        <fullName evidence="1">Uncharacterized protein</fullName>
    </submittedName>
</protein>
<organism evidence="1 2">
    <name type="scientific">Mikania micrantha</name>
    <name type="common">bitter vine</name>
    <dbReference type="NCBI Taxonomy" id="192012"/>
    <lineage>
        <taxon>Eukaryota</taxon>
        <taxon>Viridiplantae</taxon>
        <taxon>Streptophyta</taxon>
        <taxon>Embryophyta</taxon>
        <taxon>Tracheophyta</taxon>
        <taxon>Spermatophyta</taxon>
        <taxon>Magnoliopsida</taxon>
        <taxon>eudicotyledons</taxon>
        <taxon>Gunneridae</taxon>
        <taxon>Pentapetalae</taxon>
        <taxon>asterids</taxon>
        <taxon>campanulids</taxon>
        <taxon>Asterales</taxon>
        <taxon>Asteraceae</taxon>
        <taxon>Asteroideae</taxon>
        <taxon>Heliantheae alliance</taxon>
        <taxon>Eupatorieae</taxon>
        <taxon>Mikania</taxon>
    </lineage>
</organism>
<sequence length="108" mass="12765">MISLVRKLRTTNKTKQENRKRYLIERIRGRLIKQWCCAMVVTRIEPEYRLRALVIAALWVWNVNEAEWYKSASCIVISKALFFCEFVANDESDEDLMCVFMERVAAAN</sequence>
<accession>A0A5N6LBM0</accession>
<proteinExistence type="predicted"/>
<keyword evidence="2" id="KW-1185">Reference proteome</keyword>
<dbReference type="EMBL" id="SZYD01001855">
    <property type="protein sequence ID" value="KAD0234948.1"/>
    <property type="molecule type" value="Genomic_DNA"/>
</dbReference>
<reference evidence="1 2" key="1">
    <citation type="submission" date="2019-05" db="EMBL/GenBank/DDBJ databases">
        <title>Mikania micrantha, genome provides insights into the molecular mechanism of rapid growth.</title>
        <authorList>
            <person name="Liu B."/>
        </authorList>
    </citation>
    <scope>NUCLEOTIDE SEQUENCE [LARGE SCALE GENOMIC DNA]</scope>
    <source>
        <strain evidence="1">NLD-2019</strain>
        <tissue evidence="1">Leaf</tissue>
    </source>
</reference>
<evidence type="ECO:0000313" key="1">
    <source>
        <dbReference type="EMBL" id="KAD0234948.1"/>
    </source>
</evidence>
<dbReference type="Proteomes" id="UP000326396">
    <property type="component" value="Unassembled WGS sequence"/>
</dbReference>
<comment type="caution">
    <text evidence="1">The sequence shown here is derived from an EMBL/GenBank/DDBJ whole genome shotgun (WGS) entry which is preliminary data.</text>
</comment>
<name>A0A5N6LBM0_9ASTR</name>
<dbReference type="AlphaFoldDB" id="A0A5N6LBM0"/>